<dbReference type="PANTHER" id="PTHR30572">
    <property type="entry name" value="MEMBRANE COMPONENT OF TRANSPORTER-RELATED"/>
    <property type="match status" value="1"/>
</dbReference>
<keyword evidence="10" id="KW-1185">Reference proteome</keyword>
<proteinExistence type="predicted"/>
<dbReference type="Pfam" id="PF02687">
    <property type="entry name" value="FtsX"/>
    <property type="match status" value="1"/>
</dbReference>
<keyword evidence="9" id="KW-0067">ATP-binding</keyword>
<feature type="transmembrane region" description="Helical" evidence="6">
    <location>
        <begin position="357"/>
        <end position="380"/>
    </location>
</feature>
<dbReference type="GO" id="GO:0022857">
    <property type="term" value="F:transmembrane transporter activity"/>
    <property type="evidence" value="ECO:0007669"/>
    <property type="project" value="TreeGrafter"/>
</dbReference>
<evidence type="ECO:0000256" key="5">
    <source>
        <dbReference type="ARBA" id="ARBA00023136"/>
    </source>
</evidence>
<keyword evidence="2" id="KW-1003">Cell membrane</keyword>
<dbReference type="EMBL" id="LDJJ01000009">
    <property type="protein sequence ID" value="KRG71370.1"/>
    <property type="molecule type" value="Genomic_DNA"/>
</dbReference>
<evidence type="ECO:0000256" key="2">
    <source>
        <dbReference type="ARBA" id="ARBA00022475"/>
    </source>
</evidence>
<keyword evidence="4 6" id="KW-1133">Transmembrane helix</keyword>
<accession>A0A0R0CY70</accession>
<feature type="domain" description="MacB-like periplasmic core" evidence="8">
    <location>
        <begin position="20"/>
        <end position="262"/>
    </location>
</feature>
<comment type="subcellular location">
    <subcellularLocation>
        <location evidence="1">Cell membrane</location>
        <topology evidence="1">Multi-pass membrane protein</topology>
    </subcellularLocation>
</comment>
<gene>
    <name evidence="9" type="ORF">ABB27_03745</name>
</gene>
<feature type="transmembrane region" description="Helical" evidence="6">
    <location>
        <begin position="310"/>
        <end position="333"/>
    </location>
</feature>
<evidence type="ECO:0000256" key="6">
    <source>
        <dbReference type="SAM" id="Phobius"/>
    </source>
</evidence>
<dbReference type="GO" id="GO:0005886">
    <property type="term" value="C:plasma membrane"/>
    <property type="evidence" value="ECO:0007669"/>
    <property type="project" value="UniProtKB-SubCell"/>
</dbReference>
<evidence type="ECO:0000313" key="10">
    <source>
        <dbReference type="Proteomes" id="UP000051863"/>
    </source>
</evidence>
<evidence type="ECO:0000259" key="7">
    <source>
        <dbReference type="Pfam" id="PF02687"/>
    </source>
</evidence>
<keyword evidence="5 6" id="KW-0472">Membrane</keyword>
<dbReference type="RefSeq" id="WP_057626879.1">
    <property type="nucleotide sequence ID" value="NZ_LDJJ01000009.1"/>
</dbReference>
<comment type="caution">
    <text evidence="9">The sequence shown here is derived from an EMBL/GenBank/DDBJ whole genome shotgun (WGS) entry which is preliminary data.</text>
</comment>
<dbReference type="PATRIC" id="fig|405446.3.peg.3895"/>
<dbReference type="InterPro" id="IPR025857">
    <property type="entry name" value="MacB_PCD"/>
</dbReference>
<evidence type="ECO:0000256" key="3">
    <source>
        <dbReference type="ARBA" id="ARBA00022692"/>
    </source>
</evidence>
<dbReference type="PANTHER" id="PTHR30572:SF18">
    <property type="entry name" value="ABC-TYPE MACROLIDE FAMILY EXPORT SYSTEM PERMEASE COMPONENT 2"/>
    <property type="match status" value="1"/>
</dbReference>
<dbReference type="Proteomes" id="UP000051863">
    <property type="component" value="Unassembled WGS sequence"/>
</dbReference>
<keyword evidence="3 6" id="KW-0812">Transmembrane</keyword>
<evidence type="ECO:0000313" key="9">
    <source>
        <dbReference type="EMBL" id="KRG71370.1"/>
    </source>
</evidence>
<dbReference type="InterPro" id="IPR050250">
    <property type="entry name" value="Macrolide_Exporter_MacB"/>
</dbReference>
<name>A0A0R0CY70_9GAMM</name>
<dbReference type="Pfam" id="PF12704">
    <property type="entry name" value="MacB_PCD"/>
    <property type="match status" value="1"/>
</dbReference>
<dbReference type="InterPro" id="IPR003838">
    <property type="entry name" value="ABC3_permease_C"/>
</dbReference>
<dbReference type="GO" id="GO:0005524">
    <property type="term" value="F:ATP binding"/>
    <property type="evidence" value="ECO:0007669"/>
    <property type="project" value="UniProtKB-KW"/>
</dbReference>
<feature type="domain" description="ABC3 transporter permease C-terminal" evidence="7">
    <location>
        <begin position="312"/>
        <end position="425"/>
    </location>
</feature>
<reference evidence="9 10" key="1">
    <citation type="submission" date="2015-05" db="EMBL/GenBank/DDBJ databases">
        <title>Genome sequencing and analysis of members of genus Stenotrophomonas.</title>
        <authorList>
            <person name="Patil P.P."/>
            <person name="Midha S."/>
            <person name="Patil P.B."/>
        </authorList>
    </citation>
    <scope>NUCLEOTIDE SEQUENCE [LARGE SCALE GENOMIC DNA]</scope>
    <source>
        <strain evidence="9 10">DSM 18941</strain>
    </source>
</reference>
<feature type="transmembrane region" description="Helical" evidence="6">
    <location>
        <begin position="400"/>
        <end position="420"/>
    </location>
</feature>
<evidence type="ECO:0000256" key="4">
    <source>
        <dbReference type="ARBA" id="ARBA00022989"/>
    </source>
</evidence>
<dbReference type="AlphaFoldDB" id="A0A0R0CY70"/>
<keyword evidence="9" id="KW-0547">Nucleotide-binding</keyword>
<protein>
    <submittedName>
        <fullName evidence="9">ABC transporter ATP-binding protein</fullName>
    </submittedName>
</protein>
<dbReference type="OrthoDB" id="8735006at2"/>
<sequence>MFSYYFKLALRSFGRNKILTALMVLAIALGIGAAMTTLTVFKVLSGDPIPQKSDRLFYVQLDPGMREGYKPGEEPEMQLTRFDAETLLSQKKAPRQALMTGGGGIVDPRVDALKPFSISMRYTSADFFPMFDTPFAFGQGWSSDEDQGRSRVAVISKTLNDKLFKGANSVGKEVLVEGHAMRIVGVLKAWKPAPKFYDLYSGKFDSEEDVFLPFSTSLELKLDRNGSMNCFGREIVNDAMALNVPCAWVQYWVELNSPGDAKNFKGYLDNYSENQRAAGRFERPANTRVRDVMDLMEYRNAVPGDVRLQMWLAFGFLLVCLVNTVGLLLAKFLRRSGEIGVRRALGASRAEIFKQCLIEAGTIGLAGGLLGLVFALFGLWAVRQRPAEYASLAHLDGSMLLITFALAVFASMLAGILPAWRAMQVAPALQLKSQ</sequence>
<evidence type="ECO:0000256" key="1">
    <source>
        <dbReference type="ARBA" id="ARBA00004651"/>
    </source>
</evidence>
<organism evidence="9 10">
    <name type="scientific">Stenotrophomonas terrae</name>
    <dbReference type="NCBI Taxonomy" id="405446"/>
    <lineage>
        <taxon>Bacteria</taxon>
        <taxon>Pseudomonadati</taxon>
        <taxon>Pseudomonadota</taxon>
        <taxon>Gammaproteobacteria</taxon>
        <taxon>Lysobacterales</taxon>
        <taxon>Lysobacteraceae</taxon>
        <taxon>Stenotrophomonas</taxon>
    </lineage>
</organism>
<evidence type="ECO:0000259" key="8">
    <source>
        <dbReference type="Pfam" id="PF12704"/>
    </source>
</evidence>